<keyword evidence="3 4" id="KW-0732">Signal</keyword>
<dbReference type="InterPro" id="IPR006059">
    <property type="entry name" value="SBP"/>
</dbReference>
<evidence type="ECO:0000256" key="1">
    <source>
        <dbReference type="ARBA" id="ARBA00008520"/>
    </source>
</evidence>
<dbReference type="Gene3D" id="3.40.190.10">
    <property type="entry name" value="Periplasmic binding protein-like II"/>
    <property type="match status" value="1"/>
</dbReference>
<keyword evidence="6" id="KW-1185">Reference proteome</keyword>
<comment type="similarity">
    <text evidence="1">Belongs to the bacterial solute-binding protein 1 family.</text>
</comment>
<comment type="caution">
    <text evidence="5">The sequence shown here is derived from an EMBL/GenBank/DDBJ whole genome shotgun (WGS) entry which is preliminary data.</text>
</comment>
<dbReference type="RefSeq" id="WP_344984391.1">
    <property type="nucleotide sequence ID" value="NZ_BAAAXV010000001.1"/>
</dbReference>
<dbReference type="InterPro" id="IPR006311">
    <property type="entry name" value="TAT_signal"/>
</dbReference>
<keyword evidence="2" id="KW-0813">Transport</keyword>
<evidence type="ECO:0000256" key="2">
    <source>
        <dbReference type="ARBA" id="ARBA00022448"/>
    </source>
</evidence>
<evidence type="ECO:0000256" key="4">
    <source>
        <dbReference type="SAM" id="SignalP"/>
    </source>
</evidence>
<evidence type="ECO:0000313" key="5">
    <source>
        <dbReference type="EMBL" id="MFB9629848.1"/>
    </source>
</evidence>
<proteinExistence type="inferred from homology"/>
<sequence>MNRPSMSTRAAVLGTAVLALSALAACASAPQGGATAAPTDGGANGSGAYTWWDPYPQHDASSAWAKRVDSCGQQAGVTIKRTAYDTTALTNQALLAGQEGNAPDVILLDNPAVSTLADAGMLTAMSDVPGSGTTSDFGLDTARFDKNLIAAGELDGKTYGIPIGANTLALYYNKKILDAAGVDPKSIKDWASLDAALKKVKAAGKKPITFSAIGTEEGSFQFLPWFWGSGAQLTQLDSPQAVAALDLWTKWVKDGVAPNSVISNSQNTTWEQFLTGEFAFAENGTWQINSAKKAGFPTGIVQIPGKDGGTAATPTGGEFITVPVQKDTKRYDVTKKILECMTTPEGLVETGTTFAYYIPSTAEGQQAILAKEPDLKPWVDAVRSAKGRTSDNLGTKYPKISEALWTGVQKALSGAATPADALKQAQAQAKQATGN</sequence>
<accession>A0ABV5SDT4</accession>
<organism evidence="5 6">
    <name type="scientific">Nonomuraea helvata</name>
    <dbReference type="NCBI Taxonomy" id="37484"/>
    <lineage>
        <taxon>Bacteria</taxon>
        <taxon>Bacillati</taxon>
        <taxon>Actinomycetota</taxon>
        <taxon>Actinomycetes</taxon>
        <taxon>Streptosporangiales</taxon>
        <taxon>Streptosporangiaceae</taxon>
        <taxon>Nonomuraea</taxon>
    </lineage>
</organism>
<dbReference type="Pfam" id="PF13416">
    <property type="entry name" value="SBP_bac_8"/>
    <property type="match status" value="1"/>
</dbReference>
<dbReference type="PROSITE" id="PS51257">
    <property type="entry name" value="PROKAR_LIPOPROTEIN"/>
    <property type="match status" value="1"/>
</dbReference>
<dbReference type="PANTHER" id="PTHR30061:SF50">
    <property type="entry name" value="MALTOSE_MALTODEXTRIN-BINDING PERIPLASMIC PROTEIN"/>
    <property type="match status" value="1"/>
</dbReference>
<evidence type="ECO:0000313" key="6">
    <source>
        <dbReference type="Proteomes" id="UP001589532"/>
    </source>
</evidence>
<evidence type="ECO:0000256" key="3">
    <source>
        <dbReference type="ARBA" id="ARBA00022729"/>
    </source>
</evidence>
<protein>
    <submittedName>
        <fullName evidence="5">Extracellular solute-binding protein</fullName>
    </submittedName>
</protein>
<dbReference type="PANTHER" id="PTHR30061">
    <property type="entry name" value="MALTOSE-BINDING PERIPLASMIC PROTEIN"/>
    <property type="match status" value="1"/>
</dbReference>
<dbReference type="Proteomes" id="UP001589532">
    <property type="component" value="Unassembled WGS sequence"/>
</dbReference>
<name>A0ABV5SDT4_9ACTN</name>
<feature type="chain" id="PRO_5047538077" evidence="4">
    <location>
        <begin position="25"/>
        <end position="435"/>
    </location>
</feature>
<reference evidence="5 6" key="1">
    <citation type="submission" date="2024-09" db="EMBL/GenBank/DDBJ databases">
        <authorList>
            <person name="Sun Q."/>
            <person name="Mori K."/>
        </authorList>
    </citation>
    <scope>NUCLEOTIDE SEQUENCE [LARGE SCALE GENOMIC DNA]</scope>
    <source>
        <strain evidence="5 6">JCM 3143</strain>
    </source>
</reference>
<feature type="signal peptide" evidence="4">
    <location>
        <begin position="1"/>
        <end position="24"/>
    </location>
</feature>
<dbReference type="PROSITE" id="PS51318">
    <property type="entry name" value="TAT"/>
    <property type="match status" value="1"/>
</dbReference>
<dbReference type="SUPFAM" id="SSF53850">
    <property type="entry name" value="Periplasmic binding protein-like II"/>
    <property type="match status" value="1"/>
</dbReference>
<gene>
    <name evidence="5" type="ORF">ACFFSA_42840</name>
</gene>
<dbReference type="EMBL" id="JBHMBW010000068">
    <property type="protein sequence ID" value="MFB9629848.1"/>
    <property type="molecule type" value="Genomic_DNA"/>
</dbReference>